<feature type="compositionally biased region" description="Low complexity" evidence="12">
    <location>
        <begin position="212"/>
        <end position="229"/>
    </location>
</feature>
<organism evidence="17 18">
    <name type="scientific">Orchesella dallaii</name>
    <dbReference type="NCBI Taxonomy" id="48710"/>
    <lineage>
        <taxon>Eukaryota</taxon>
        <taxon>Metazoa</taxon>
        <taxon>Ecdysozoa</taxon>
        <taxon>Arthropoda</taxon>
        <taxon>Hexapoda</taxon>
        <taxon>Collembola</taxon>
        <taxon>Entomobryomorpha</taxon>
        <taxon>Entomobryoidea</taxon>
        <taxon>Orchesellidae</taxon>
        <taxon>Orchesellinae</taxon>
        <taxon>Orchesella</taxon>
    </lineage>
</organism>
<dbReference type="SUPFAM" id="SSF52833">
    <property type="entry name" value="Thioredoxin-like"/>
    <property type="match status" value="1"/>
</dbReference>
<feature type="region of interest" description="Disordered" evidence="12">
    <location>
        <begin position="212"/>
        <end position="279"/>
    </location>
</feature>
<evidence type="ECO:0000256" key="13">
    <source>
        <dbReference type="SAM" id="Phobius"/>
    </source>
</evidence>
<evidence type="ECO:0000256" key="6">
    <source>
        <dbReference type="ARBA" id="ARBA00022824"/>
    </source>
</evidence>
<dbReference type="CDD" id="cd02994">
    <property type="entry name" value="PDI_a_TMX"/>
    <property type="match status" value="1"/>
</dbReference>
<dbReference type="PANTHER" id="PTHR46107:SF3">
    <property type="entry name" value="THIOREDOXIN DOMAIN-CONTAINING PROTEIN"/>
    <property type="match status" value="1"/>
</dbReference>
<dbReference type="PROSITE" id="PS51352">
    <property type="entry name" value="THIOREDOXIN_2"/>
    <property type="match status" value="1"/>
</dbReference>
<dbReference type="EMBL" id="CAXLJM020000032">
    <property type="protein sequence ID" value="CAL8099830.1"/>
    <property type="molecule type" value="Genomic_DNA"/>
</dbReference>
<keyword evidence="9 13" id="KW-0472">Membrane</keyword>
<comment type="subcellular location">
    <subcellularLocation>
        <location evidence="1">Endoplasmic reticulum membrane</location>
        <topology evidence="1">Single-pass type I membrane protein</topology>
    </subcellularLocation>
</comment>
<keyword evidence="2" id="KW-0813">Transport</keyword>
<evidence type="ECO:0000256" key="5">
    <source>
        <dbReference type="ARBA" id="ARBA00022729"/>
    </source>
</evidence>
<evidence type="ECO:0000256" key="10">
    <source>
        <dbReference type="ARBA" id="ARBA00023157"/>
    </source>
</evidence>
<protein>
    <recommendedName>
        <fullName evidence="15">Thioredoxin domain-containing protein</fullName>
    </recommendedName>
</protein>
<evidence type="ECO:0000256" key="7">
    <source>
        <dbReference type="ARBA" id="ARBA00022982"/>
    </source>
</evidence>
<keyword evidence="6" id="KW-0256">Endoplasmic reticulum</keyword>
<keyword evidence="7" id="KW-0249">Electron transport</keyword>
<dbReference type="InterPro" id="IPR017937">
    <property type="entry name" value="Thioredoxin_CS"/>
</dbReference>
<evidence type="ECO:0000256" key="12">
    <source>
        <dbReference type="SAM" id="MobiDB-lite"/>
    </source>
</evidence>
<keyword evidence="10" id="KW-1015">Disulfide bond</keyword>
<feature type="chain" id="PRO_5045029708" description="Thioredoxin domain-containing protein" evidence="14">
    <location>
        <begin position="26"/>
        <end position="279"/>
    </location>
</feature>
<dbReference type="PROSITE" id="PS00194">
    <property type="entry name" value="THIOREDOXIN_1"/>
    <property type="match status" value="1"/>
</dbReference>
<dbReference type="InterPro" id="IPR036249">
    <property type="entry name" value="Thioredoxin-like_sf"/>
</dbReference>
<keyword evidence="5 14" id="KW-0732">Signal</keyword>
<evidence type="ECO:0000313" key="18">
    <source>
        <dbReference type="Proteomes" id="UP001642540"/>
    </source>
</evidence>
<keyword evidence="11" id="KW-0676">Redox-active center</keyword>
<keyword evidence="4 13" id="KW-0812">Transmembrane</keyword>
<dbReference type="InterPro" id="IPR052454">
    <property type="entry name" value="TMX_domain-containing"/>
</dbReference>
<evidence type="ECO:0000313" key="16">
    <source>
        <dbReference type="EMBL" id="CAL8099830.1"/>
    </source>
</evidence>
<dbReference type="InterPro" id="IPR013766">
    <property type="entry name" value="Thioredoxin_domain"/>
</dbReference>
<evidence type="ECO:0000256" key="9">
    <source>
        <dbReference type="ARBA" id="ARBA00023136"/>
    </source>
</evidence>
<keyword evidence="3" id="KW-0597">Phosphoprotein</keyword>
<evidence type="ECO:0000256" key="3">
    <source>
        <dbReference type="ARBA" id="ARBA00022553"/>
    </source>
</evidence>
<feature type="transmembrane region" description="Helical" evidence="13">
    <location>
        <begin position="179"/>
        <end position="208"/>
    </location>
</feature>
<sequence>MFKGGVGQCFLSVWIVLGVIHLGSSATKDANLVQVNDDNWNQILEGEWMVEFFAPWCPACRSLQPVWEDFSSWGRDLGIQVGQVDITSSPGLSGRFMITALPTIFHVKEGVFRQYKGPRTKEDFLSYVEEKKWESVEPLSSWQSPSSIQMSLISQFYKISMSIRNLMNIMLEQYGIPAWAAYVIFGLATIMLGLILGLILVCIIDFVYPPTSSQARSTSQASTSAATADASERKKDSDDDVSEEIQDDESQEDEEEERRSDGATADSPQQTRRRRPRKD</sequence>
<gene>
    <name evidence="16" type="ORF">ODALV1_LOCUS10358</name>
    <name evidence="17" type="ORF">ODALV1_LOCUS15438</name>
</gene>
<dbReference type="Proteomes" id="UP001642540">
    <property type="component" value="Unassembled WGS sequence"/>
</dbReference>
<proteinExistence type="predicted"/>
<keyword evidence="18" id="KW-1185">Reference proteome</keyword>
<dbReference type="PANTHER" id="PTHR46107">
    <property type="entry name" value="DUMPY: SHORTER THAN WILD-TYPE"/>
    <property type="match status" value="1"/>
</dbReference>
<dbReference type="Pfam" id="PF00085">
    <property type="entry name" value="Thioredoxin"/>
    <property type="match status" value="1"/>
</dbReference>
<evidence type="ECO:0000256" key="1">
    <source>
        <dbReference type="ARBA" id="ARBA00004115"/>
    </source>
</evidence>
<evidence type="ECO:0000313" key="17">
    <source>
        <dbReference type="EMBL" id="CAL8111972.1"/>
    </source>
</evidence>
<evidence type="ECO:0000256" key="2">
    <source>
        <dbReference type="ARBA" id="ARBA00022448"/>
    </source>
</evidence>
<evidence type="ECO:0000256" key="11">
    <source>
        <dbReference type="ARBA" id="ARBA00023284"/>
    </source>
</evidence>
<dbReference type="EMBL" id="CAXLJM020000046">
    <property type="protein sequence ID" value="CAL8111972.1"/>
    <property type="molecule type" value="Genomic_DNA"/>
</dbReference>
<evidence type="ECO:0000259" key="15">
    <source>
        <dbReference type="PROSITE" id="PS51352"/>
    </source>
</evidence>
<feature type="domain" description="Thioredoxin" evidence="15">
    <location>
        <begin position="24"/>
        <end position="133"/>
    </location>
</feature>
<reference evidence="17 18" key="1">
    <citation type="submission" date="2024-08" db="EMBL/GenBank/DDBJ databases">
        <authorList>
            <person name="Cucini C."/>
            <person name="Frati F."/>
        </authorList>
    </citation>
    <scope>NUCLEOTIDE SEQUENCE [LARGE SCALE GENOMIC DNA]</scope>
</reference>
<feature type="compositionally biased region" description="Acidic residues" evidence="12">
    <location>
        <begin position="238"/>
        <end position="256"/>
    </location>
</feature>
<accession>A0ABP1QV87</accession>
<feature type="signal peptide" evidence="14">
    <location>
        <begin position="1"/>
        <end position="25"/>
    </location>
</feature>
<comment type="caution">
    <text evidence="17">The sequence shown here is derived from an EMBL/GenBank/DDBJ whole genome shotgun (WGS) entry which is preliminary data.</text>
</comment>
<evidence type="ECO:0000256" key="4">
    <source>
        <dbReference type="ARBA" id="ARBA00022692"/>
    </source>
</evidence>
<name>A0ABP1QV87_9HEXA</name>
<evidence type="ECO:0000256" key="14">
    <source>
        <dbReference type="SAM" id="SignalP"/>
    </source>
</evidence>
<dbReference type="Gene3D" id="3.40.30.10">
    <property type="entry name" value="Glutaredoxin"/>
    <property type="match status" value="1"/>
</dbReference>
<keyword evidence="8 13" id="KW-1133">Transmembrane helix</keyword>
<evidence type="ECO:0000256" key="8">
    <source>
        <dbReference type="ARBA" id="ARBA00022989"/>
    </source>
</evidence>